<comment type="function">
    <text evidence="1">Catalyzes the phosphorylation of riboflavin (vitamin B2) to form flavin mononucleotide (FMN) coenzyme.</text>
</comment>
<protein>
    <recommendedName>
        <fullName evidence="5">Riboflavin kinase</fullName>
        <ecNumber evidence="4">2.7.1.26</ecNumber>
    </recommendedName>
    <alternativeName>
        <fullName evidence="11">Flavin mononucleotide kinase 1</fullName>
    </alternativeName>
</protein>
<evidence type="ECO:0000313" key="15">
    <source>
        <dbReference type="Proteomes" id="UP000053558"/>
    </source>
</evidence>
<dbReference type="AlphaFoldDB" id="A0A5M3MTP7"/>
<keyword evidence="15" id="KW-1185">Reference proteome</keyword>
<evidence type="ECO:0000256" key="8">
    <source>
        <dbReference type="ARBA" id="ARBA00022679"/>
    </source>
</evidence>
<comment type="similarity">
    <text evidence="3">Belongs to the flavokinase family.</text>
</comment>
<reference evidence="15" key="1">
    <citation type="journal article" date="2012" name="Science">
        <title>The Paleozoic origin of enzymatic lignin decomposition reconstructed from 31 fungal genomes.</title>
        <authorList>
            <person name="Floudas D."/>
            <person name="Binder M."/>
            <person name="Riley R."/>
            <person name="Barry K."/>
            <person name="Blanchette R.A."/>
            <person name="Henrissat B."/>
            <person name="Martinez A.T."/>
            <person name="Otillar R."/>
            <person name="Spatafora J.W."/>
            <person name="Yadav J.S."/>
            <person name="Aerts A."/>
            <person name="Benoit I."/>
            <person name="Boyd A."/>
            <person name="Carlson A."/>
            <person name="Copeland A."/>
            <person name="Coutinho P.M."/>
            <person name="de Vries R.P."/>
            <person name="Ferreira P."/>
            <person name="Findley K."/>
            <person name="Foster B."/>
            <person name="Gaskell J."/>
            <person name="Glotzer D."/>
            <person name="Gorecki P."/>
            <person name="Heitman J."/>
            <person name="Hesse C."/>
            <person name="Hori C."/>
            <person name="Igarashi K."/>
            <person name="Jurgens J.A."/>
            <person name="Kallen N."/>
            <person name="Kersten P."/>
            <person name="Kohler A."/>
            <person name="Kuees U."/>
            <person name="Kumar T.K.A."/>
            <person name="Kuo A."/>
            <person name="LaButti K."/>
            <person name="Larrondo L.F."/>
            <person name="Lindquist E."/>
            <person name="Ling A."/>
            <person name="Lombard V."/>
            <person name="Lucas S."/>
            <person name="Lundell T."/>
            <person name="Martin R."/>
            <person name="McLaughlin D.J."/>
            <person name="Morgenstern I."/>
            <person name="Morin E."/>
            <person name="Murat C."/>
            <person name="Nagy L.G."/>
            <person name="Nolan M."/>
            <person name="Ohm R.A."/>
            <person name="Patyshakuliyeva A."/>
            <person name="Rokas A."/>
            <person name="Ruiz-Duenas F.J."/>
            <person name="Sabat G."/>
            <person name="Salamov A."/>
            <person name="Samejima M."/>
            <person name="Schmutz J."/>
            <person name="Slot J.C."/>
            <person name="St John F."/>
            <person name="Stenlid J."/>
            <person name="Sun H."/>
            <person name="Sun S."/>
            <person name="Syed K."/>
            <person name="Tsang A."/>
            <person name="Wiebenga A."/>
            <person name="Young D."/>
            <person name="Pisabarro A."/>
            <person name="Eastwood D.C."/>
            <person name="Martin F."/>
            <person name="Cullen D."/>
            <person name="Grigoriev I.V."/>
            <person name="Hibbett D.S."/>
        </authorList>
    </citation>
    <scope>NUCLEOTIDE SEQUENCE [LARGE SCALE GENOMIC DNA]</scope>
    <source>
        <strain evidence="15">RWD-64-598 SS2</strain>
    </source>
</reference>
<dbReference type="GeneID" id="19210338"/>
<dbReference type="RefSeq" id="XP_007767834.1">
    <property type="nucleotide sequence ID" value="XM_007769644.1"/>
</dbReference>
<name>A0A5M3MTP7_CONPW</name>
<keyword evidence="8" id="KW-0808">Transferase</keyword>
<evidence type="ECO:0000256" key="7">
    <source>
        <dbReference type="ARBA" id="ARBA00022643"/>
    </source>
</evidence>
<feature type="domain" description="Riboflavin kinase" evidence="13">
    <location>
        <begin position="31"/>
        <end position="173"/>
    </location>
</feature>
<dbReference type="PANTHER" id="PTHR22749:SF6">
    <property type="entry name" value="RIBOFLAVIN KINASE"/>
    <property type="match status" value="1"/>
</dbReference>
<dbReference type="Pfam" id="PF01687">
    <property type="entry name" value="Flavokinase"/>
    <property type="match status" value="1"/>
</dbReference>
<comment type="caution">
    <text evidence="14">The sequence shown here is derived from an EMBL/GenBank/DDBJ whole genome shotgun (WGS) entry which is preliminary data.</text>
</comment>
<dbReference type="KEGG" id="cput:CONPUDRAFT_82005"/>
<dbReference type="OrthoDB" id="276388at2759"/>
<evidence type="ECO:0000259" key="13">
    <source>
        <dbReference type="SMART" id="SM00904"/>
    </source>
</evidence>
<evidence type="ECO:0000256" key="9">
    <source>
        <dbReference type="ARBA" id="ARBA00022741"/>
    </source>
</evidence>
<dbReference type="SUPFAM" id="SSF82114">
    <property type="entry name" value="Riboflavin kinase-like"/>
    <property type="match status" value="1"/>
</dbReference>
<evidence type="ECO:0000256" key="4">
    <source>
        <dbReference type="ARBA" id="ARBA00012105"/>
    </source>
</evidence>
<feature type="compositionally biased region" description="Polar residues" evidence="12">
    <location>
        <begin position="1"/>
        <end position="17"/>
    </location>
</feature>
<evidence type="ECO:0000256" key="12">
    <source>
        <dbReference type="SAM" id="MobiDB-lite"/>
    </source>
</evidence>
<dbReference type="SMART" id="SM00904">
    <property type="entry name" value="Flavokinase"/>
    <property type="match status" value="1"/>
</dbReference>
<keyword evidence="7" id="KW-0288">FMN</keyword>
<dbReference type="PANTHER" id="PTHR22749">
    <property type="entry name" value="RIBOFLAVIN KINASE/FMN ADENYLYLTRANSFERASE"/>
    <property type="match status" value="1"/>
</dbReference>
<keyword evidence="14" id="KW-0418">Kinase</keyword>
<dbReference type="Gene3D" id="2.40.30.30">
    <property type="entry name" value="Riboflavin kinase-like"/>
    <property type="match status" value="1"/>
</dbReference>
<feature type="region of interest" description="Disordered" evidence="12">
    <location>
        <begin position="1"/>
        <end position="35"/>
    </location>
</feature>
<keyword evidence="9" id="KW-0547">Nucleotide-binding</keyword>
<evidence type="ECO:0000256" key="5">
    <source>
        <dbReference type="ARBA" id="ARBA00017394"/>
    </source>
</evidence>
<evidence type="ECO:0000256" key="1">
    <source>
        <dbReference type="ARBA" id="ARBA00003572"/>
    </source>
</evidence>
<dbReference type="EC" id="2.7.1.26" evidence="4"/>
<dbReference type="GO" id="GO:0009398">
    <property type="term" value="P:FMN biosynthetic process"/>
    <property type="evidence" value="ECO:0007669"/>
    <property type="project" value="UniProtKB-UniPathway"/>
</dbReference>
<dbReference type="InterPro" id="IPR015865">
    <property type="entry name" value="Riboflavin_kinase_bac/euk"/>
</dbReference>
<evidence type="ECO:0000256" key="10">
    <source>
        <dbReference type="ARBA" id="ARBA00022840"/>
    </source>
</evidence>
<keyword evidence="6" id="KW-0285">Flavoprotein</keyword>
<dbReference type="EMBL" id="JH711577">
    <property type="protein sequence ID" value="EIW82532.1"/>
    <property type="molecule type" value="Genomic_DNA"/>
</dbReference>
<dbReference type="InterPro" id="IPR023465">
    <property type="entry name" value="Riboflavin_kinase_dom_sf"/>
</dbReference>
<dbReference type="InterPro" id="IPR023468">
    <property type="entry name" value="Riboflavin_kinase"/>
</dbReference>
<sequence>MTSTTVTTSPLVQTKSFRLTRPSIVGPDSPEPPFPIQLSGPVQRGFGRGGKDLGCPTANLPDESLPAMSTVTKTGVYYGFAQITPRANADHALSKEETSVLPMVMSLGWNPFYKNERMTAEIHILHEFKSDFYGYDMKALVLGYIRPELDYTSREALVDDINMDKQVALNSLDRPAYQTYTSDPFFASNTPPQ</sequence>
<accession>A0A5M3MTP7</accession>
<evidence type="ECO:0000256" key="6">
    <source>
        <dbReference type="ARBA" id="ARBA00022630"/>
    </source>
</evidence>
<dbReference type="GO" id="GO:0008531">
    <property type="term" value="F:riboflavin kinase activity"/>
    <property type="evidence" value="ECO:0007669"/>
    <property type="project" value="UniProtKB-EC"/>
</dbReference>
<evidence type="ECO:0000256" key="11">
    <source>
        <dbReference type="ARBA" id="ARBA00029960"/>
    </source>
</evidence>
<evidence type="ECO:0000313" key="14">
    <source>
        <dbReference type="EMBL" id="EIW82532.1"/>
    </source>
</evidence>
<dbReference type="OMA" id="NGEVHKM"/>
<evidence type="ECO:0000256" key="3">
    <source>
        <dbReference type="ARBA" id="ARBA00010108"/>
    </source>
</evidence>
<dbReference type="GO" id="GO:0009231">
    <property type="term" value="P:riboflavin biosynthetic process"/>
    <property type="evidence" value="ECO:0007669"/>
    <property type="project" value="InterPro"/>
</dbReference>
<dbReference type="Proteomes" id="UP000053558">
    <property type="component" value="Unassembled WGS sequence"/>
</dbReference>
<evidence type="ECO:0000256" key="2">
    <source>
        <dbReference type="ARBA" id="ARBA00005201"/>
    </source>
</evidence>
<comment type="pathway">
    <text evidence="2">Cofactor biosynthesis; FMN biosynthesis; FMN from riboflavin (ATP route): step 1/1.</text>
</comment>
<keyword evidence="10" id="KW-0067">ATP-binding</keyword>
<proteinExistence type="inferred from homology"/>
<organism evidence="14 15">
    <name type="scientific">Coniophora puteana (strain RWD-64-598)</name>
    <name type="common">Brown rot fungus</name>
    <dbReference type="NCBI Taxonomy" id="741705"/>
    <lineage>
        <taxon>Eukaryota</taxon>
        <taxon>Fungi</taxon>
        <taxon>Dikarya</taxon>
        <taxon>Basidiomycota</taxon>
        <taxon>Agaricomycotina</taxon>
        <taxon>Agaricomycetes</taxon>
        <taxon>Agaricomycetidae</taxon>
        <taxon>Boletales</taxon>
        <taxon>Coniophorineae</taxon>
        <taxon>Coniophoraceae</taxon>
        <taxon>Coniophora</taxon>
    </lineage>
</organism>
<gene>
    <name evidence="14" type="ORF">CONPUDRAFT_82005</name>
</gene>
<dbReference type="GO" id="GO:0005524">
    <property type="term" value="F:ATP binding"/>
    <property type="evidence" value="ECO:0007669"/>
    <property type="project" value="UniProtKB-KW"/>
</dbReference>
<dbReference type="GO" id="GO:0005739">
    <property type="term" value="C:mitochondrion"/>
    <property type="evidence" value="ECO:0007669"/>
    <property type="project" value="TreeGrafter"/>
</dbReference>
<dbReference type="UniPathway" id="UPA00276">
    <property type="reaction ID" value="UER00406"/>
</dbReference>